<keyword evidence="7" id="KW-1185">Reference proteome</keyword>
<dbReference type="GO" id="GO:0000976">
    <property type="term" value="F:transcription cis-regulatory region binding"/>
    <property type="evidence" value="ECO:0007669"/>
    <property type="project" value="TreeGrafter"/>
</dbReference>
<feature type="DNA-binding region" description="H-T-H motif" evidence="4">
    <location>
        <begin position="38"/>
        <end position="57"/>
    </location>
</feature>
<evidence type="ECO:0000256" key="3">
    <source>
        <dbReference type="ARBA" id="ARBA00023163"/>
    </source>
</evidence>
<dbReference type="InterPro" id="IPR001647">
    <property type="entry name" value="HTH_TetR"/>
</dbReference>
<dbReference type="PROSITE" id="PS50977">
    <property type="entry name" value="HTH_TETR_2"/>
    <property type="match status" value="1"/>
</dbReference>
<evidence type="ECO:0000256" key="2">
    <source>
        <dbReference type="ARBA" id="ARBA00023125"/>
    </source>
</evidence>
<dbReference type="EMBL" id="JACBZX010000001">
    <property type="protein sequence ID" value="NYG36954.1"/>
    <property type="molecule type" value="Genomic_DNA"/>
</dbReference>
<protein>
    <submittedName>
        <fullName evidence="6">AcrR family transcriptional regulator</fullName>
    </submittedName>
</protein>
<keyword evidence="2 4" id="KW-0238">DNA-binding</keyword>
<accession>A0A852X9D5</accession>
<dbReference type="Gene3D" id="1.10.357.10">
    <property type="entry name" value="Tetracycline Repressor, domain 2"/>
    <property type="match status" value="1"/>
</dbReference>
<dbReference type="GO" id="GO:0003700">
    <property type="term" value="F:DNA-binding transcription factor activity"/>
    <property type="evidence" value="ECO:0007669"/>
    <property type="project" value="TreeGrafter"/>
</dbReference>
<comment type="caution">
    <text evidence="6">The sequence shown here is derived from an EMBL/GenBank/DDBJ whole genome shotgun (WGS) entry which is preliminary data.</text>
</comment>
<dbReference type="Proteomes" id="UP000592181">
    <property type="component" value="Unassembled WGS sequence"/>
</dbReference>
<dbReference type="SUPFAM" id="SSF46689">
    <property type="entry name" value="Homeodomain-like"/>
    <property type="match status" value="1"/>
</dbReference>
<dbReference type="PANTHER" id="PTHR30055">
    <property type="entry name" value="HTH-TYPE TRANSCRIPTIONAL REGULATOR RUTR"/>
    <property type="match status" value="1"/>
</dbReference>
<gene>
    <name evidence="6" type="ORF">BJY28_001423</name>
</gene>
<dbReference type="Gene3D" id="1.10.10.60">
    <property type="entry name" value="Homeodomain-like"/>
    <property type="match status" value="1"/>
</dbReference>
<evidence type="ECO:0000259" key="5">
    <source>
        <dbReference type="PROSITE" id="PS50977"/>
    </source>
</evidence>
<dbReference type="InterPro" id="IPR011075">
    <property type="entry name" value="TetR_C"/>
</dbReference>
<reference evidence="6 7" key="1">
    <citation type="submission" date="2020-07" db="EMBL/GenBank/DDBJ databases">
        <title>Sequencing the genomes of 1000 actinobacteria strains.</title>
        <authorList>
            <person name="Klenk H.-P."/>
        </authorList>
    </citation>
    <scope>NUCLEOTIDE SEQUENCE [LARGE SCALE GENOMIC DNA]</scope>
    <source>
        <strain evidence="6 7">DSM 24723</strain>
    </source>
</reference>
<feature type="domain" description="HTH tetR-type" evidence="5">
    <location>
        <begin position="15"/>
        <end position="75"/>
    </location>
</feature>
<evidence type="ECO:0000313" key="6">
    <source>
        <dbReference type="EMBL" id="NYG36954.1"/>
    </source>
</evidence>
<evidence type="ECO:0000256" key="4">
    <source>
        <dbReference type="PROSITE-ProRule" id="PRU00335"/>
    </source>
</evidence>
<dbReference type="Pfam" id="PF00440">
    <property type="entry name" value="TetR_N"/>
    <property type="match status" value="1"/>
</dbReference>
<organism evidence="6 7">
    <name type="scientific">Janibacter alkaliphilus</name>
    <dbReference type="NCBI Taxonomy" id="1069963"/>
    <lineage>
        <taxon>Bacteria</taxon>
        <taxon>Bacillati</taxon>
        <taxon>Actinomycetota</taxon>
        <taxon>Actinomycetes</taxon>
        <taxon>Micrococcales</taxon>
        <taxon>Intrasporangiaceae</taxon>
        <taxon>Janibacter</taxon>
    </lineage>
</organism>
<proteinExistence type="predicted"/>
<dbReference type="SUPFAM" id="SSF48498">
    <property type="entry name" value="Tetracyclin repressor-like, C-terminal domain"/>
    <property type="match status" value="1"/>
</dbReference>
<dbReference type="InterPro" id="IPR050109">
    <property type="entry name" value="HTH-type_TetR-like_transc_reg"/>
</dbReference>
<sequence>MPQPVGSVRPGGRTARTRTAVLEATREELLRVGFAGLTIERIALRAGVHKTTIYRRWQTRDGVVSDLVTALAAVHVVVPDTGCFEQDLRIYGRSLAATLSGDNGRMFAELLAARTHDEGLDGQLQTIFREWYRMVRVVAVRAVEREQLPEGTEPDAVIRSVAAPIYYRLMVDRRTPDEPLGEHAAATTVAAARAGLFRTGRRQGARGTTD</sequence>
<keyword evidence="3" id="KW-0804">Transcription</keyword>
<dbReference type="AlphaFoldDB" id="A0A852X9D5"/>
<keyword evidence="1" id="KW-0805">Transcription regulation</keyword>
<dbReference type="RefSeq" id="WP_179462390.1">
    <property type="nucleotide sequence ID" value="NZ_JACBZX010000001.1"/>
</dbReference>
<evidence type="ECO:0000313" key="7">
    <source>
        <dbReference type="Proteomes" id="UP000592181"/>
    </source>
</evidence>
<name>A0A852X9D5_9MICO</name>
<dbReference type="InterPro" id="IPR009057">
    <property type="entry name" value="Homeodomain-like_sf"/>
</dbReference>
<evidence type="ECO:0000256" key="1">
    <source>
        <dbReference type="ARBA" id="ARBA00023015"/>
    </source>
</evidence>
<dbReference type="InterPro" id="IPR036271">
    <property type="entry name" value="Tet_transcr_reg_TetR-rel_C_sf"/>
</dbReference>
<dbReference type="PANTHER" id="PTHR30055:SF148">
    <property type="entry name" value="TETR-FAMILY TRANSCRIPTIONAL REGULATOR"/>
    <property type="match status" value="1"/>
</dbReference>
<dbReference type="Pfam" id="PF16859">
    <property type="entry name" value="TetR_C_11"/>
    <property type="match status" value="1"/>
</dbReference>